<evidence type="ECO:0000313" key="1">
    <source>
        <dbReference type="EMBL" id="ADI32536.1"/>
    </source>
</evidence>
<dbReference type="EMBL" id="CP002051">
    <property type="protein sequence ID" value="ADI32536.1"/>
    <property type="molecule type" value="Genomic_DNA"/>
</dbReference>
<dbReference type="CDD" id="cd18086">
    <property type="entry name" value="HsC9orf114-like"/>
    <property type="match status" value="1"/>
</dbReference>
<dbReference type="eggNOG" id="arCOG04069">
    <property type="taxonomic scope" value="Archaea"/>
</dbReference>
<dbReference type="InterPro" id="IPR029028">
    <property type="entry name" value="Alpha/beta_knot_MTases"/>
</dbReference>
<gene>
    <name evidence="1" type="ordered locus">Shell_1448</name>
</gene>
<sequence length="279" mass="31972">MKISRKILVALPTSILSTESSLLLKTMKIYQVIRYSSIFGVLEIVFFRDPFTDFSQHNKYSALIEKIWRYLLTPPYLRRKLIPKDPDLKFVGLLPPLRLNIFDVSRNGYVGEKRLGFIYKEKNKLLADIGLLKPYRIEAGNCEPGDIGYVEIVDMNTRRAICLDEEPYRGPVLAFADSLREVLEEYGRIVDLIIATSRYGRIPNYKELAGVKGKTTIILFGGPHRGLYEIAEKEGFALENKVDKVWNTIPEQMVKTIRSEEALISTLAVINMFIYGENL</sequence>
<dbReference type="Gene3D" id="3.40.1280.10">
    <property type="match status" value="1"/>
</dbReference>
<keyword evidence="2" id="KW-1185">Reference proteome</keyword>
<dbReference type="InterPro" id="IPR012340">
    <property type="entry name" value="NA-bd_OB-fold"/>
</dbReference>
<evidence type="ECO:0008006" key="3">
    <source>
        <dbReference type="Google" id="ProtNLM"/>
    </source>
</evidence>
<dbReference type="GeneID" id="9234739"/>
<dbReference type="RefSeq" id="WP_013143734.1">
    <property type="nucleotide sequence ID" value="NC_014205.1"/>
</dbReference>
<proteinExistence type="predicted"/>
<dbReference type="Proteomes" id="UP000002573">
    <property type="component" value="Chromosome"/>
</dbReference>
<dbReference type="PANTHER" id="PTHR12150">
    <property type="entry name" value="CLASS IV SAM-BINDING METHYLTRANSFERASE-RELATED"/>
    <property type="match status" value="1"/>
</dbReference>
<dbReference type="InterPro" id="IPR003750">
    <property type="entry name" value="Put_MeTrfase-C9orf114-like"/>
</dbReference>
<dbReference type="Pfam" id="PF02598">
    <property type="entry name" value="Methyltrn_RNA_3"/>
    <property type="match status" value="1"/>
</dbReference>
<accession>D7D9U0</accession>
<dbReference type="STRING" id="591019.Shell_1448"/>
<dbReference type="HOGENOM" id="CLU_017233_1_0_2"/>
<evidence type="ECO:0000313" key="2">
    <source>
        <dbReference type="Proteomes" id="UP000002573"/>
    </source>
</evidence>
<dbReference type="AlphaFoldDB" id="D7D9U0"/>
<dbReference type="KEGG" id="shc:Shell_1448"/>
<dbReference type="Gene3D" id="2.40.50.140">
    <property type="entry name" value="Nucleic acid-binding proteins"/>
    <property type="match status" value="1"/>
</dbReference>
<dbReference type="OrthoDB" id="4144at2157"/>
<organism evidence="1 2">
    <name type="scientific">Staphylothermus hellenicus (strain DSM 12710 / JCM 10830 / BK20S6-10-b1 / P8)</name>
    <dbReference type="NCBI Taxonomy" id="591019"/>
    <lineage>
        <taxon>Archaea</taxon>
        <taxon>Thermoproteota</taxon>
        <taxon>Thermoprotei</taxon>
        <taxon>Desulfurococcales</taxon>
        <taxon>Desulfurococcaceae</taxon>
        <taxon>Staphylothermus</taxon>
    </lineage>
</organism>
<dbReference type="InterPro" id="IPR029026">
    <property type="entry name" value="tRNA_m1G_MTases_N"/>
</dbReference>
<name>D7D9U0_STAHD</name>
<reference evidence="1 2" key="2">
    <citation type="journal article" date="2011" name="Stand. Genomic Sci.">
        <title>Complete genome sequence of Staphylothermus hellenicus P8.</title>
        <authorList>
            <person name="Anderson I."/>
            <person name="Wirth R."/>
            <person name="Lucas S."/>
            <person name="Copeland A."/>
            <person name="Lapidus A."/>
            <person name="Cheng J.F."/>
            <person name="Goodwin L."/>
            <person name="Pitluck S."/>
            <person name="Davenport K."/>
            <person name="Detter J.C."/>
            <person name="Han C."/>
            <person name="Tapia R."/>
            <person name="Land M."/>
            <person name="Hauser L."/>
            <person name="Pati A."/>
            <person name="Mikhailova N."/>
            <person name="Woyke T."/>
            <person name="Klenk H.P."/>
            <person name="Kyrpides N."/>
            <person name="Ivanova N."/>
        </authorList>
    </citation>
    <scope>NUCLEOTIDE SEQUENCE [LARGE SCALE GENOMIC DNA]</scope>
    <source>
        <strain evidence="2">DSM 12710 / JCM 10830 / BK20S6-10-b1 / P8</strain>
    </source>
</reference>
<protein>
    <recommendedName>
        <fullName evidence="3">RNA-binding protein</fullName>
    </recommendedName>
</protein>
<dbReference type="PANTHER" id="PTHR12150:SF13">
    <property type="entry name" value="METHYLTRANSFERASE C9ORF114-RELATED"/>
    <property type="match status" value="1"/>
</dbReference>
<dbReference type="SUPFAM" id="SSF75217">
    <property type="entry name" value="alpha/beta knot"/>
    <property type="match status" value="1"/>
</dbReference>
<reference evidence="2" key="1">
    <citation type="submission" date="2010-05" db="EMBL/GenBank/DDBJ databases">
        <title>Complete sequence of Staphylothermus hellenicus DSM 12710.</title>
        <authorList>
            <consortium name="US DOE Joint Genome Institute"/>
            <person name="Lucas S."/>
            <person name="Copeland A."/>
            <person name="Lapidus A."/>
            <person name="Cheng J.-F."/>
            <person name="Bruce D."/>
            <person name="Goodwin L."/>
            <person name="Pitluck S."/>
            <person name="Davenport K."/>
            <person name="Detter J.C."/>
            <person name="Han C."/>
            <person name="Tapia R."/>
            <person name="Larimer F."/>
            <person name="Land M."/>
            <person name="Hauser L."/>
            <person name="Kyrpides N."/>
            <person name="Mikhailova N."/>
            <person name="Anderson I.J."/>
            <person name="Woyke T."/>
        </authorList>
    </citation>
    <scope>NUCLEOTIDE SEQUENCE [LARGE SCALE GENOMIC DNA]</scope>
    <source>
        <strain evidence="2">DSM 12710 / JCM 10830 / BK20S6-10-b1 / P8</strain>
    </source>
</reference>